<comment type="function">
    <text evidence="2">May play the central regulatory role in sporulation. It may be an element of the effector pathway responsible for the activation of sporulation genes in response to nutritional stress. Spo0A may act in concert with spo0H (a sigma factor) to control the expression of some genes that are critical to the sporulation process.</text>
</comment>
<dbReference type="InterPro" id="IPR011006">
    <property type="entry name" value="CheY-like_superfamily"/>
</dbReference>
<dbReference type="Proteomes" id="UP000199208">
    <property type="component" value="Unassembled WGS sequence"/>
</dbReference>
<dbReference type="InterPro" id="IPR001789">
    <property type="entry name" value="Sig_transdc_resp-reg_receiver"/>
</dbReference>
<feature type="modified residue" description="4-aspartylphosphate" evidence="3">
    <location>
        <position position="53"/>
    </location>
</feature>
<dbReference type="Pfam" id="PF04397">
    <property type="entry name" value="LytTR"/>
    <property type="match status" value="1"/>
</dbReference>
<evidence type="ECO:0000256" key="3">
    <source>
        <dbReference type="PROSITE-ProRule" id="PRU00169"/>
    </source>
</evidence>
<dbReference type="Gene3D" id="2.20.25.10">
    <property type="match status" value="1"/>
</dbReference>
<dbReference type="SMART" id="SM00448">
    <property type="entry name" value="REC"/>
    <property type="match status" value="1"/>
</dbReference>
<dbReference type="PANTHER" id="PTHR37299">
    <property type="entry name" value="TRANSCRIPTIONAL REGULATOR-RELATED"/>
    <property type="match status" value="1"/>
</dbReference>
<dbReference type="AlphaFoldDB" id="A0A1G5S5S6"/>
<reference evidence="6 7" key="1">
    <citation type="submission" date="2016-10" db="EMBL/GenBank/DDBJ databases">
        <authorList>
            <person name="de Groot N.N."/>
        </authorList>
    </citation>
    <scope>NUCLEOTIDE SEQUENCE [LARGE SCALE GENOMIC DNA]</scope>
    <source>
        <strain evidence="6 7">DSM 2784</strain>
    </source>
</reference>
<feature type="domain" description="HTH LytTR-type" evidence="5">
    <location>
        <begin position="129"/>
        <end position="234"/>
    </location>
</feature>
<dbReference type="PROSITE" id="PS50930">
    <property type="entry name" value="HTH_LYTTR"/>
    <property type="match status" value="1"/>
</dbReference>
<dbReference type="PANTHER" id="PTHR37299:SF1">
    <property type="entry name" value="STAGE 0 SPORULATION PROTEIN A HOMOLOG"/>
    <property type="match status" value="1"/>
</dbReference>
<evidence type="ECO:0000256" key="2">
    <source>
        <dbReference type="ARBA" id="ARBA00024867"/>
    </source>
</evidence>
<evidence type="ECO:0000259" key="4">
    <source>
        <dbReference type="PROSITE" id="PS50110"/>
    </source>
</evidence>
<dbReference type="Gene3D" id="3.40.50.2300">
    <property type="match status" value="1"/>
</dbReference>
<dbReference type="GO" id="GO:0000156">
    <property type="term" value="F:phosphorelay response regulator activity"/>
    <property type="evidence" value="ECO:0007669"/>
    <property type="project" value="InterPro"/>
</dbReference>
<protein>
    <recommendedName>
        <fullName evidence="1">Stage 0 sporulation protein A homolog</fullName>
    </recommendedName>
</protein>
<dbReference type="Gene3D" id="2.40.50.40">
    <property type="match status" value="1"/>
</dbReference>
<dbReference type="OrthoDB" id="9809318at2"/>
<evidence type="ECO:0000313" key="7">
    <source>
        <dbReference type="Proteomes" id="UP000199208"/>
    </source>
</evidence>
<keyword evidence="3" id="KW-0597">Phosphoprotein</keyword>
<dbReference type="EMBL" id="FMWL01000021">
    <property type="protein sequence ID" value="SCZ81686.1"/>
    <property type="molecule type" value="Genomic_DNA"/>
</dbReference>
<feature type="domain" description="Response regulatory" evidence="4">
    <location>
        <begin position="2"/>
        <end position="116"/>
    </location>
</feature>
<evidence type="ECO:0000259" key="5">
    <source>
        <dbReference type="PROSITE" id="PS50930"/>
    </source>
</evidence>
<dbReference type="Pfam" id="PF00072">
    <property type="entry name" value="Response_reg"/>
    <property type="match status" value="1"/>
</dbReference>
<dbReference type="GO" id="GO:0003677">
    <property type="term" value="F:DNA binding"/>
    <property type="evidence" value="ECO:0007669"/>
    <property type="project" value="InterPro"/>
</dbReference>
<name>A0A1G5S5S6_9FIRM</name>
<dbReference type="STRING" id="1120920.SAMN03080599_02943"/>
<gene>
    <name evidence="6" type="ORF">SAMN03080599_02943</name>
</gene>
<sequence>MNCIIVDDEMPARKELAYLIENNSDIEILRDFDDAPAAFEFARQNSPDLIFLDISMPQLDGISFARQLQQLDLASRIIFVTAHREFAVEAFELEAYDYLLKPFSEARLGLLLNKLKTLEPAEVSYPEKLTLWKSEKLRVVPVSELCYLEVKEREVHIFTKDEAFVVVSSISSFQKKLDPKFFFRCHRSFVVNLDKIEEIIPWFNHTYQLKLRGIENPIPVSRHYLSDFKQIMGTF</sequence>
<organism evidence="6 7">
    <name type="scientific">Acidaminobacter hydrogenoformans DSM 2784</name>
    <dbReference type="NCBI Taxonomy" id="1120920"/>
    <lineage>
        <taxon>Bacteria</taxon>
        <taxon>Bacillati</taxon>
        <taxon>Bacillota</taxon>
        <taxon>Clostridia</taxon>
        <taxon>Peptostreptococcales</taxon>
        <taxon>Acidaminobacteraceae</taxon>
        <taxon>Acidaminobacter</taxon>
    </lineage>
</organism>
<dbReference type="SUPFAM" id="SSF52172">
    <property type="entry name" value="CheY-like"/>
    <property type="match status" value="1"/>
</dbReference>
<dbReference type="RefSeq" id="WP_092592788.1">
    <property type="nucleotide sequence ID" value="NZ_FMWL01000021.1"/>
</dbReference>
<keyword evidence="7" id="KW-1185">Reference proteome</keyword>
<dbReference type="InterPro" id="IPR046947">
    <property type="entry name" value="LytR-like"/>
</dbReference>
<proteinExistence type="predicted"/>
<dbReference type="PROSITE" id="PS50110">
    <property type="entry name" value="RESPONSE_REGULATORY"/>
    <property type="match status" value="1"/>
</dbReference>
<evidence type="ECO:0000256" key="1">
    <source>
        <dbReference type="ARBA" id="ARBA00018672"/>
    </source>
</evidence>
<accession>A0A1G5S5S6</accession>
<evidence type="ECO:0000313" key="6">
    <source>
        <dbReference type="EMBL" id="SCZ81686.1"/>
    </source>
</evidence>
<dbReference type="SMART" id="SM00850">
    <property type="entry name" value="LytTR"/>
    <property type="match status" value="1"/>
</dbReference>
<dbReference type="InterPro" id="IPR007492">
    <property type="entry name" value="LytTR_DNA-bd_dom"/>
</dbReference>